<keyword evidence="7" id="KW-1185">Reference proteome</keyword>
<dbReference type="EMBL" id="RCML01000623">
    <property type="protein sequence ID" value="KAG2972332.1"/>
    <property type="molecule type" value="Genomic_DNA"/>
</dbReference>
<accession>A0A329RNV5</accession>
<protein>
    <submittedName>
        <fullName evidence="6">Uncharacterized protein</fullName>
    </submittedName>
</protein>
<evidence type="ECO:0000313" key="3">
    <source>
        <dbReference type="EMBL" id="KAG2919298.1"/>
    </source>
</evidence>
<dbReference type="Proteomes" id="UP000736787">
    <property type="component" value="Unassembled WGS sequence"/>
</dbReference>
<proteinExistence type="predicted"/>
<evidence type="ECO:0000313" key="7">
    <source>
        <dbReference type="Proteomes" id="UP000251314"/>
    </source>
</evidence>
<dbReference type="EMBL" id="RCMI01000621">
    <property type="protein sequence ID" value="KAG2903345.1"/>
    <property type="molecule type" value="Genomic_DNA"/>
</dbReference>
<dbReference type="Proteomes" id="UP000760860">
    <property type="component" value="Unassembled WGS sequence"/>
</dbReference>
<dbReference type="EMBL" id="RCMG01000608">
    <property type="protein sequence ID" value="KAG2851428.1"/>
    <property type="molecule type" value="Genomic_DNA"/>
</dbReference>
<reference evidence="6 7" key="1">
    <citation type="submission" date="2018-01" db="EMBL/GenBank/DDBJ databases">
        <title>Draft genome of the strawberry crown rot pathogen Phytophthora cactorum.</title>
        <authorList>
            <person name="Armitage A.D."/>
            <person name="Lysoe E."/>
            <person name="Nellist C.F."/>
            <person name="Harrison R.J."/>
            <person name="Brurberg M.B."/>
        </authorList>
    </citation>
    <scope>NUCLEOTIDE SEQUENCE [LARGE SCALE GENOMIC DNA]</scope>
    <source>
        <strain evidence="6 7">10300</strain>
    </source>
</reference>
<evidence type="ECO:0000313" key="4">
    <source>
        <dbReference type="EMBL" id="KAG2972332.1"/>
    </source>
</evidence>
<evidence type="ECO:0000313" key="6">
    <source>
        <dbReference type="EMBL" id="RAW26061.1"/>
    </source>
</evidence>
<organism evidence="6 7">
    <name type="scientific">Phytophthora cactorum</name>
    <dbReference type="NCBI Taxonomy" id="29920"/>
    <lineage>
        <taxon>Eukaryota</taxon>
        <taxon>Sar</taxon>
        <taxon>Stramenopiles</taxon>
        <taxon>Oomycota</taxon>
        <taxon>Peronosporomycetes</taxon>
        <taxon>Peronosporales</taxon>
        <taxon>Peronosporaceae</taxon>
        <taxon>Phytophthora</taxon>
    </lineage>
</organism>
<gene>
    <name evidence="6" type="ORF">PC110_g17528</name>
    <name evidence="1" type="ORF">PC113_g15917</name>
    <name evidence="2" type="ORF">PC115_g15347</name>
    <name evidence="3" type="ORF">PC117_g16839</name>
    <name evidence="4" type="ORF">PC118_g15745</name>
    <name evidence="5" type="ORF">PC129_g14710</name>
</gene>
<dbReference type="Proteomes" id="UP000774804">
    <property type="component" value="Unassembled WGS sequence"/>
</dbReference>
<dbReference type="Proteomes" id="UP000735874">
    <property type="component" value="Unassembled WGS sequence"/>
</dbReference>
<dbReference type="EMBL" id="RCMV01000644">
    <property type="protein sequence ID" value="KAG3214373.1"/>
    <property type="molecule type" value="Genomic_DNA"/>
</dbReference>
<dbReference type="Proteomes" id="UP000697107">
    <property type="component" value="Unassembled WGS sequence"/>
</dbReference>
<dbReference type="AlphaFoldDB" id="A0A329RNV5"/>
<evidence type="ECO:0000313" key="5">
    <source>
        <dbReference type="EMBL" id="KAG3214373.1"/>
    </source>
</evidence>
<dbReference type="OrthoDB" id="127215at2759"/>
<dbReference type="EMBL" id="MJFZ01000685">
    <property type="protein sequence ID" value="RAW26061.1"/>
    <property type="molecule type" value="Genomic_DNA"/>
</dbReference>
<name>A0A329RNV5_9STRA</name>
<sequence length="102" mass="11643">MSKAVIMAPIHMGEEAAYPQRQEIEEFKTALSRITIHRDTRLLMATFKGRRSARCWVNWSVPLGMRMLPLIDYELEREEAKNSKNGLLHGKGISLRAMSTGL</sequence>
<dbReference type="VEuPathDB" id="FungiDB:PC110_g17528"/>
<dbReference type="Proteomes" id="UP000251314">
    <property type="component" value="Unassembled WGS sequence"/>
</dbReference>
<evidence type="ECO:0000313" key="1">
    <source>
        <dbReference type="EMBL" id="KAG2851428.1"/>
    </source>
</evidence>
<comment type="caution">
    <text evidence="6">The sequence shown here is derived from an EMBL/GenBank/DDBJ whole genome shotgun (WGS) entry which is preliminary data.</text>
</comment>
<dbReference type="EMBL" id="RCMK01000611">
    <property type="protein sequence ID" value="KAG2919298.1"/>
    <property type="molecule type" value="Genomic_DNA"/>
</dbReference>
<evidence type="ECO:0000313" key="2">
    <source>
        <dbReference type="EMBL" id="KAG2903345.1"/>
    </source>
</evidence>
<reference evidence="1" key="2">
    <citation type="submission" date="2018-10" db="EMBL/GenBank/DDBJ databases">
        <title>Effector identification in a new, highly contiguous assembly of the strawberry crown rot pathogen Phytophthora cactorum.</title>
        <authorList>
            <person name="Armitage A.D."/>
            <person name="Nellist C.F."/>
            <person name="Bates H."/>
            <person name="Vickerstaff R.J."/>
            <person name="Harrison R.J."/>
        </authorList>
    </citation>
    <scope>NUCLEOTIDE SEQUENCE</scope>
    <source>
        <strain evidence="1">15-7</strain>
        <strain evidence="2">4032</strain>
        <strain evidence="3">4040</strain>
        <strain evidence="4">P415</strain>
        <strain evidence="5">P421</strain>
    </source>
</reference>